<comment type="caution">
    <text evidence="1">The sequence shown here is derived from an EMBL/GenBank/DDBJ whole genome shotgun (WGS) entry which is preliminary data.</text>
</comment>
<name>A0A2N3VD18_9NOCA</name>
<proteinExistence type="predicted"/>
<dbReference type="AlphaFoldDB" id="A0A2N3VD18"/>
<evidence type="ECO:0000313" key="1">
    <source>
        <dbReference type="EMBL" id="PKV79532.1"/>
    </source>
</evidence>
<accession>A0A2N3VD18</accession>
<dbReference type="EMBL" id="PJMW01000002">
    <property type="protein sequence ID" value="PKV79532.1"/>
    <property type="molecule type" value="Genomic_DNA"/>
</dbReference>
<evidence type="ECO:0000313" key="2">
    <source>
        <dbReference type="Proteomes" id="UP000233766"/>
    </source>
</evidence>
<gene>
    <name evidence="1" type="ORF">ATK86_3927</name>
</gene>
<sequence length="348" mass="38775">MYCPSMSKAQDRAFRTIAAAAWRTVQQNGSLAAILKAHDERMRMFTPPPLFDQLRLPPMTTAMSTYTSVLPTIDLGRQFFELNHLRTADFDTYTSTLSKLRMDLAPVMNTSRLFVDYFPSIGLPESIVTPAVSDLLRSLAKRYPSNWPEDDALDFELAREIVEDDGIPIAYIPRAEIVADLAEADDRVGRVEILVARTADIVDDCREALDRRVHPKVAAQKVLLERAIETLEQGHLESAQALAVNICDTLITEHINESHGKAKNQCVVKNLAEAFATNTLRYTLGVAPVVNLLTEWSPKSGKPRPAPLSRHVSVHRAHPEHYTPENAVLAVMVATSLALALNERNSWD</sequence>
<keyword evidence="2" id="KW-1185">Reference proteome</keyword>
<dbReference type="Proteomes" id="UP000233766">
    <property type="component" value="Unassembled WGS sequence"/>
</dbReference>
<reference evidence="1 2" key="1">
    <citation type="submission" date="2017-12" db="EMBL/GenBank/DDBJ databases">
        <title>Sequencing the genomes of 1000 Actinobacteria strains.</title>
        <authorList>
            <person name="Klenk H.-P."/>
        </authorList>
    </citation>
    <scope>NUCLEOTIDE SEQUENCE [LARGE SCALE GENOMIC DNA]</scope>
    <source>
        <strain evidence="1 2">DSM 44489</strain>
    </source>
</reference>
<organism evidence="1 2">
    <name type="scientific">Nocardia fluminea</name>
    <dbReference type="NCBI Taxonomy" id="134984"/>
    <lineage>
        <taxon>Bacteria</taxon>
        <taxon>Bacillati</taxon>
        <taxon>Actinomycetota</taxon>
        <taxon>Actinomycetes</taxon>
        <taxon>Mycobacteriales</taxon>
        <taxon>Nocardiaceae</taxon>
        <taxon>Nocardia</taxon>
    </lineage>
</organism>
<protein>
    <submittedName>
        <fullName evidence="1">Uncharacterized protein</fullName>
    </submittedName>
</protein>